<evidence type="ECO:0000313" key="1">
    <source>
        <dbReference type="EMBL" id="KAI4839555.1"/>
    </source>
</evidence>
<sequence length="407" mass="46918">MRTPPKYAVLLLLVLCSAILRVNVAYRTGHLHGNLVVQKASRGWKSPFILCKNGVYDKLKNNIKEKYALHGSLNDYIYKLLIKKFKKVKQKRSMNVYKTLKSAKSSYNVDLLFSCNFSISEIKQKLVEYTYELKLVDADNFKIVYLGKRRLVRPIKKQMEAYYLLFSFEIYPSMIKEVSNKFKLQDHVLRFIIIKNEEKSRTLEFSENDIVKDSLSKIEQNFFKKSTKILPAGYVTRCPSTYLKNITVNKFKKNIKENLKDSKPYVNHFNEYTTDGGDIQFFDDMSVSSSDCSSCYSCSSSTCSTNDPVQPNELDSLTIFHYPHEDTVLTEKGVNKTLKRGQRRNDSQKLKHAKSQLTYKNCMISSGQNGGQAGKSNSSRIVEFYEGGVIKKKKKKKRTSNNLPKEV</sequence>
<comment type="caution">
    <text evidence="1">The sequence shown here is derived from an EMBL/GenBank/DDBJ whole genome shotgun (WGS) entry which is preliminary data.</text>
</comment>
<proteinExistence type="predicted"/>
<keyword evidence="2" id="KW-1185">Reference proteome</keyword>
<dbReference type="Proteomes" id="UP001056978">
    <property type="component" value="Chromosome 7"/>
</dbReference>
<protein>
    <submittedName>
        <fullName evidence="1">30S ribosomal protein S6</fullName>
    </submittedName>
</protein>
<reference evidence="1" key="1">
    <citation type="submission" date="2022-06" db="EMBL/GenBank/DDBJ databases">
        <title>The First Complete Genome of the Simian Malaria Parasite Plasmodium brasilianum.</title>
        <authorList>
            <person name="Bajic M."/>
            <person name="Ravishankar S."/>
        </authorList>
    </citation>
    <scope>NUCLEOTIDE SEQUENCE</scope>
    <source>
        <strain evidence="1">Bolivian I</strain>
    </source>
</reference>
<gene>
    <name evidence="1" type="ORF">MKS88_002112</name>
</gene>
<organism evidence="1 2">
    <name type="scientific">Plasmodium brasilianum</name>
    <dbReference type="NCBI Taxonomy" id="5824"/>
    <lineage>
        <taxon>Eukaryota</taxon>
        <taxon>Sar</taxon>
        <taxon>Alveolata</taxon>
        <taxon>Apicomplexa</taxon>
        <taxon>Aconoidasida</taxon>
        <taxon>Haemosporida</taxon>
        <taxon>Plasmodiidae</taxon>
        <taxon>Plasmodium</taxon>
        <taxon>Plasmodium (Plasmodium)</taxon>
    </lineage>
</organism>
<dbReference type="EMBL" id="CM043775">
    <property type="protein sequence ID" value="KAI4839555.1"/>
    <property type="molecule type" value="Genomic_DNA"/>
</dbReference>
<keyword evidence="1" id="KW-0687">Ribonucleoprotein</keyword>
<keyword evidence="1" id="KW-0689">Ribosomal protein</keyword>
<name>A0ACB9YCY8_PLABR</name>
<accession>A0ACB9YCY8</accession>
<evidence type="ECO:0000313" key="2">
    <source>
        <dbReference type="Proteomes" id="UP001056978"/>
    </source>
</evidence>